<evidence type="ECO:0000313" key="6">
    <source>
        <dbReference type="Proteomes" id="UP000198897"/>
    </source>
</evidence>
<dbReference type="OrthoDB" id="9770238at2"/>
<dbReference type="Gene3D" id="1.10.10.630">
    <property type="entry name" value="DnaD domain-like"/>
    <property type="match status" value="1"/>
</dbReference>
<dbReference type="AlphaFoldDB" id="A0A1I2K2Q4"/>
<dbReference type="Pfam" id="PF21984">
    <property type="entry name" value="DnaD_N"/>
    <property type="match status" value="1"/>
</dbReference>
<feature type="region of interest" description="Disordered" evidence="2">
    <location>
        <begin position="194"/>
        <end position="220"/>
    </location>
</feature>
<organism evidence="5 6">
    <name type="scientific">Halobacillus alkaliphilus</name>
    <dbReference type="NCBI Taxonomy" id="396056"/>
    <lineage>
        <taxon>Bacteria</taxon>
        <taxon>Bacillati</taxon>
        <taxon>Bacillota</taxon>
        <taxon>Bacilli</taxon>
        <taxon>Bacillales</taxon>
        <taxon>Bacillaceae</taxon>
        <taxon>Halobacillus</taxon>
    </lineage>
</organism>
<dbReference type="InterPro" id="IPR006343">
    <property type="entry name" value="DnaB/C_C"/>
</dbReference>
<evidence type="ECO:0000259" key="4">
    <source>
        <dbReference type="Pfam" id="PF21984"/>
    </source>
</evidence>
<sequence length="234" mass="28030">MAKYQSFQTMIDNQMMIPKQLLTDYQKLGMGERELLLLLQLHRFRAEGNLFPTPEEIAQYLSVSSQECSRILRSLIQKQLLQIEQQQNEQQVLTECYSLEPLWDKLFSYTPRRREESQEFNENIFPLFEQEFGRPLSPFEIENINIWLDEEQQSPALIKAALREAVLMSKLNFKYIDRILREWKRKGVHTVEQAREQGKQFRQGGNNSSRKKEEENKQKKRDVSLYYNWLEEDS</sequence>
<dbReference type="RefSeq" id="WP_089750038.1">
    <property type="nucleotide sequence ID" value="NZ_FOOG01000003.1"/>
</dbReference>
<evidence type="ECO:0000313" key="5">
    <source>
        <dbReference type="EMBL" id="SFF61485.1"/>
    </source>
</evidence>
<comment type="similarity">
    <text evidence="1">Belongs to the DnaB/DnaD family.</text>
</comment>
<dbReference type="PANTHER" id="PTHR37293:SF6">
    <property type="entry name" value="DNA REPLICATION PROTEIN DNAD"/>
    <property type="match status" value="1"/>
</dbReference>
<gene>
    <name evidence="5" type="ORF">SAMN05216353_103100</name>
</gene>
<dbReference type="EMBL" id="FOOG01000003">
    <property type="protein sequence ID" value="SFF61485.1"/>
    <property type="molecule type" value="Genomic_DNA"/>
</dbReference>
<accession>A0A1I2K2Q4</accession>
<proteinExistence type="inferred from homology"/>
<protein>
    <submittedName>
        <fullName evidence="5">DNA replication protein DnaD</fullName>
    </submittedName>
</protein>
<dbReference type="SUPFAM" id="SSF46785">
    <property type="entry name" value="Winged helix' DNA-binding domain"/>
    <property type="match status" value="1"/>
</dbReference>
<reference evidence="6" key="1">
    <citation type="submission" date="2016-10" db="EMBL/GenBank/DDBJ databases">
        <authorList>
            <person name="Varghese N."/>
            <person name="Submissions S."/>
        </authorList>
    </citation>
    <scope>NUCLEOTIDE SEQUENCE [LARGE SCALE GENOMIC DNA]</scope>
    <source>
        <strain evidence="6">FP5</strain>
    </source>
</reference>
<dbReference type="Proteomes" id="UP000198897">
    <property type="component" value="Unassembled WGS sequence"/>
</dbReference>
<dbReference type="SUPFAM" id="SSF158499">
    <property type="entry name" value="DnaD domain-like"/>
    <property type="match status" value="1"/>
</dbReference>
<feature type="domain" description="DnaB/C C-terminal" evidence="3">
    <location>
        <begin position="127"/>
        <end position="197"/>
    </location>
</feature>
<dbReference type="InterPro" id="IPR036390">
    <property type="entry name" value="WH_DNA-bd_sf"/>
</dbReference>
<dbReference type="Pfam" id="PF07261">
    <property type="entry name" value="DnaB_2"/>
    <property type="match status" value="1"/>
</dbReference>
<keyword evidence="6" id="KW-1185">Reference proteome</keyword>
<dbReference type="Gene3D" id="1.10.10.10">
    <property type="entry name" value="Winged helix-like DNA-binding domain superfamily/Winged helix DNA-binding domain"/>
    <property type="match status" value="1"/>
</dbReference>
<evidence type="ECO:0000259" key="3">
    <source>
        <dbReference type="Pfam" id="PF07261"/>
    </source>
</evidence>
<dbReference type="NCBIfam" id="TIGR01446">
    <property type="entry name" value="DnaD_dom"/>
    <property type="match status" value="1"/>
</dbReference>
<feature type="compositionally biased region" description="Basic and acidic residues" evidence="2">
    <location>
        <begin position="210"/>
        <end position="220"/>
    </location>
</feature>
<dbReference type="InterPro" id="IPR034829">
    <property type="entry name" value="DnaD-like_sf"/>
</dbReference>
<evidence type="ECO:0000256" key="2">
    <source>
        <dbReference type="SAM" id="MobiDB-lite"/>
    </source>
</evidence>
<dbReference type="PANTHER" id="PTHR37293">
    <property type="entry name" value="PHAGE REPLICATION PROTEIN-RELATED"/>
    <property type="match status" value="1"/>
</dbReference>
<dbReference type="InterPro" id="IPR036388">
    <property type="entry name" value="WH-like_DNA-bd_sf"/>
</dbReference>
<name>A0A1I2K2Q4_9BACI</name>
<feature type="domain" description="DnaD N-terminal" evidence="4">
    <location>
        <begin position="17"/>
        <end position="113"/>
    </location>
</feature>
<dbReference type="InterPro" id="IPR053162">
    <property type="entry name" value="DnaD"/>
</dbReference>
<evidence type="ECO:0000256" key="1">
    <source>
        <dbReference type="ARBA" id="ARBA00093462"/>
    </source>
</evidence>
<dbReference type="InterPro" id="IPR053843">
    <property type="entry name" value="DnaD_N"/>
</dbReference>